<dbReference type="EMBL" id="PJNE01000001">
    <property type="protein sequence ID" value="PKW27292.1"/>
    <property type="molecule type" value="Genomic_DNA"/>
</dbReference>
<name>A0A2N3YKB7_9MICO</name>
<dbReference type="Proteomes" id="UP000233781">
    <property type="component" value="Unassembled WGS sequence"/>
</dbReference>
<protein>
    <submittedName>
        <fullName evidence="2">Putative membrane protein SpoIIM required for sporulation</fullName>
    </submittedName>
</protein>
<dbReference type="PANTHER" id="PTHR35337">
    <property type="entry name" value="SLR1478 PROTEIN"/>
    <property type="match status" value="1"/>
</dbReference>
<feature type="transmembrane region" description="Helical" evidence="1">
    <location>
        <begin position="256"/>
        <end position="273"/>
    </location>
</feature>
<keyword evidence="1" id="KW-0812">Transmembrane</keyword>
<dbReference type="Pfam" id="PF01944">
    <property type="entry name" value="SpoIIM"/>
    <property type="match status" value="1"/>
</dbReference>
<feature type="transmembrane region" description="Helical" evidence="1">
    <location>
        <begin position="77"/>
        <end position="95"/>
    </location>
</feature>
<feature type="transmembrane region" description="Helical" evidence="1">
    <location>
        <begin position="285"/>
        <end position="304"/>
    </location>
</feature>
<keyword evidence="3" id="KW-1185">Reference proteome</keyword>
<proteinExistence type="predicted"/>
<evidence type="ECO:0000313" key="2">
    <source>
        <dbReference type="EMBL" id="PKW27292.1"/>
    </source>
</evidence>
<dbReference type="AlphaFoldDB" id="A0A2N3YKB7"/>
<accession>A0A2N3YKB7</accession>
<dbReference type="RefSeq" id="WP_101395741.1">
    <property type="nucleotide sequence ID" value="NZ_PJNE01000001.1"/>
</dbReference>
<organism evidence="2 3">
    <name type="scientific">Phycicoccus duodecadis</name>
    <dbReference type="NCBI Taxonomy" id="173053"/>
    <lineage>
        <taxon>Bacteria</taxon>
        <taxon>Bacillati</taxon>
        <taxon>Actinomycetota</taxon>
        <taxon>Actinomycetes</taxon>
        <taxon>Micrococcales</taxon>
        <taxon>Intrasporangiaceae</taxon>
        <taxon>Phycicoccus</taxon>
    </lineage>
</organism>
<gene>
    <name evidence="2" type="ORF">ATL31_2130</name>
</gene>
<sequence length="331" mass="35822">MDLDAYVAAHHAQWYRLEQLVGRRRLSGAEADELLDLYQRVSTHLSVVRSSSPDPSVVAHLSSLLARARLATAGRRAGSWRGLLTFFTATFPGALYRLRWWWVSTALLNVAIAFGVGWYAVRNPRVYTSQMSPEEIRQFVGTDFEQYYSEYAHLDFTGLVWTNNAWVSAQVIALGVLGLPVLYILATNVLNVGVAGALMASHDRLGLFFGLILPHGLLELTAIFVAGAVGLRIFWSWVSPGALPRGQSLAREARTAVAVALGLVAVLFVSGVIEGFVTPSGLPTWARIGIGIVAETAFLLYVFVVGRAAAARGVTGDITEREAGDVLPVAA</sequence>
<dbReference type="PANTHER" id="PTHR35337:SF1">
    <property type="entry name" value="SLR1478 PROTEIN"/>
    <property type="match status" value="1"/>
</dbReference>
<dbReference type="OrthoDB" id="5243448at2"/>
<comment type="caution">
    <text evidence="2">The sequence shown here is derived from an EMBL/GenBank/DDBJ whole genome shotgun (WGS) entry which is preliminary data.</text>
</comment>
<evidence type="ECO:0000313" key="3">
    <source>
        <dbReference type="Proteomes" id="UP000233781"/>
    </source>
</evidence>
<keyword evidence="1" id="KW-0472">Membrane</keyword>
<evidence type="ECO:0000256" key="1">
    <source>
        <dbReference type="SAM" id="Phobius"/>
    </source>
</evidence>
<keyword evidence="1" id="KW-1133">Transmembrane helix</keyword>
<feature type="transmembrane region" description="Helical" evidence="1">
    <location>
        <begin position="206"/>
        <end position="235"/>
    </location>
</feature>
<feature type="transmembrane region" description="Helical" evidence="1">
    <location>
        <begin position="101"/>
        <end position="121"/>
    </location>
</feature>
<feature type="transmembrane region" description="Helical" evidence="1">
    <location>
        <begin position="165"/>
        <end position="186"/>
    </location>
</feature>
<reference evidence="2 3" key="1">
    <citation type="submission" date="2017-12" db="EMBL/GenBank/DDBJ databases">
        <title>Sequencing the genomes of 1000 Actinobacteria strains.</title>
        <authorList>
            <person name="Klenk H.-P."/>
        </authorList>
    </citation>
    <scope>NUCLEOTIDE SEQUENCE [LARGE SCALE GENOMIC DNA]</scope>
    <source>
        <strain evidence="2 3">DSM 12806</strain>
    </source>
</reference>
<dbReference type="InterPro" id="IPR002798">
    <property type="entry name" value="SpoIIM-like"/>
</dbReference>